<name>A0A8S5T5C6_9CAUD</name>
<proteinExistence type="predicted"/>
<reference evidence="1" key="1">
    <citation type="journal article" date="2021" name="Proc. Natl. Acad. Sci. U.S.A.">
        <title>A Catalog of Tens of Thousands of Viruses from Human Metagenomes Reveals Hidden Associations with Chronic Diseases.</title>
        <authorList>
            <person name="Tisza M.J."/>
            <person name="Buck C.B."/>
        </authorList>
    </citation>
    <scope>NUCLEOTIDE SEQUENCE</scope>
    <source>
        <strain evidence="1">CtL7J9</strain>
    </source>
</reference>
<organism evidence="1">
    <name type="scientific">Siphoviridae sp. ctL7J9</name>
    <dbReference type="NCBI Taxonomy" id="2827845"/>
    <lineage>
        <taxon>Viruses</taxon>
        <taxon>Duplodnaviria</taxon>
        <taxon>Heunggongvirae</taxon>
        <taxon>Uroviricota</taxon>
        <taxon>Caudoviricetes</taxon>
    </lineage>
</organism>
<protein>
    <submittedName>
        <fullName evidence="1">Uncharacterized protein</fullName>
    </submittedName>
</protein>
<dbReference type="EMBL" id="BK032752">
    <property type="protein sequence ID" value="DAF58454.1"/>
    <property type="molecule type" value="Genomic_DNA"/>
</dbReference>
<accession>A0A8S5T5C6</accession>
<sequence length="68" mass="6978">MLGLAFLFYPEVIARGNKAAETVFIPGLLSAGARRVLRRAPAEAKGAEPGGAGLALDVRDAGLEDAAQ</sequence>
<evidence type="ECO:0000313" key="1">
    <source>
        <dbReference type="EMBL" id="DAF58454.1"/>
    </source>
</evidence>